<dbReference type="NCBIfam" id="TIGR00357">
    <property type="entry name" value="peptide-methionine (R)-S-oxide reductase MsrB"/>
    <property type="match status" value="1"/>
</dbReference>
<evidence type="ECO:0000256" key="3">
    <source>
        <dbReference type="ARBA" id="ARBA00023002"/>
    </source>
</evidence>
<keyword evidence="3" id="KW-0560">Oxidoreductase</keyword>
<dbReference type="Gene3D" id="2.170.150.20">
    <property type="entry name" value="Peptide methionine sulfoxide reductase"/>
    <property type="match status" value="1"/>
</dbReference>
<evidence type="ECO:0000256" key="2">
    <source>
        <dbReference type="ARBA" id="ARBA00011017"/>
    </source>
</evidence>
<comment type="function">
    <text evidence="5">Has an important function as a repair enzyme for proteins that have been inactivated by oxidation. Catalyzes the reversible oxidation-reduction of methionine sulfoxide in proteins to methionine.</text>
</comment>
<dbReference type="InterPro" id="IPR028427">
    <property type="entry name" value="Met_Sox_Rdtase_MsrB"/>
</dbReference>
<comment type="caution">
    <text evidence="10">The sequence shown here is derived from an EMBL/GenBank/DDBJ whole genome shotgun (WGS) entry which is preliminary data.</text>
</comment>
<evidence type="ECO:0000256" key="4">
    <source>
        <dbReference type="ARBA" id="ARBA00023268"/>
    </source>
</evidence>
<dbReference type="AlphaFoldDB" id="A0AA46DZP1"/>
<dbReference type="InterPro" id="IPR011057">
    <property type="entry name" value="Mss4-like_sf"/>
</dbReference>
<dbReference type="SUPFAM" id="SSF51316">
    <property type="entry name" value="Mss4-like"/>
    <property type="match status" value="1"/>
</dbReference>
<dbReference type="Proteomes" id="UP000294678">
    <property type="component" value="Unassembled WGS sequence"/>
</dbReference>
<dbReference type="PANTHER" id="PTHR10173:SF59">
    <property type="entry name" value="PEPTIDE METHIONINE SULFOXIDE REDUCTASE MSRA_MSRB"/>
    <property type="match status" value="1"/>
</dbReference>
<dbReference type="Gene3D" id="3.30.1060.10">
    <property type="entry name" value="Peptide methionine sulphoxide reductase MsrA"/>
    <property type="match status" value="1"/>
</dbReference>
<comment type="catalytic activity">
    <reaction evidence="6">
        <text>L-methionyl-[protein] + [thioredoxin]-disulfide + H2O = L-methionyl-(S)-S-oxide-[protein] + [thioredoxin]-dithiol</text>
        <dbReference type="Rhea" id="RHEA:14217"/>
        <dbReference type="Rhea" id="RHEA-COMP:10698"/>
        <dbReference type="Rhea" id="RHEA-COMP:10700"/>
        <dbReference type="Rhea" id="RHEA-COMP:12313"/>
        <dbReference type="Rhea" id="RHEA-COMP:12315"/>
        <dbReference type="ChEBI" id="CHEBI:15377"/>
        <dbReference type="ChEBI" id="CHEBI:16044"/>
        <dbReference type="ChEBI" id="CHEBI:29950"/>
        <dbReference type="ChEBI" id="CHEBI:44120"/>
        <dbReference type="ChEBI" id="CHEBI:50058"/>
        <dbReference type="EC" id="1.8.4.11"/>
    </reaction>
</comment>
<dbReference type="EMBL" id="SOBG01000002">
    <property type="protein sequence ID" value="TDT71814.1"/>
    <property type="molecule type" value="Genomic_DNA"/>
</dbReference>
<dbReference type="GO" id="GO:0033743">
    <property type="term" value="F:peptide-methionine (R)-S-oxide reductase activity"/>
    <property type="evidence" value="ECO:0007669"/>
    <property type="project" value="UniProtKB-EC"/>
</dbReference>
<evidence type="ECO:0000313" key="11">
    <source>
        <dbReference type="Proteomes" id="UP000294678"/>
    </source>
</evidence>
<accession>A0AA46DZP1</accession>
<dbReference type="Pfam" id="PF01641">
    <property type="entry name" value="SelR"/>
    <property type="match status" value="1"/>
</dbReference>
<organism evidence="10 11">
    <name type="scientific">Hypnocyclicus thermotrophus</name>
    <dbReference type="NCBI Taxonomy" id="1627895"/>
    <lineage>
        <taxon>Bacteria</taxon>
        <taxon>Fusobacteriati</taxon>
        <taxon>Fusobacteriota</taxon>
        <taxon>Fusobacteriia</taxon>
        <taxon>Fusobacteriales</taxon>
        <taxon>Fusobacteriaceae</taxon>
        <taxon>Hypnocyclicus</taxon>
    </lineage>
</organism>
<dbReference type="InterPro" id="IPR002579">
    <property type="entry name" value="Met_Sox_Rdtase_MsrB_dom"/>
</dbReference>
<comment type="similarity">
    <text evidence="2">In the N-terminal section; belongs to the MsrA Met sulfoxide reductase family.</text>
</comment>
<dbReference type="SUPFAM" id="SSF55068">
    <property type="entry name" value="Peptide methionine sulfoxide reductase"/>
    <property type="match status" value="1"/>
</dbReference>
<evidence type="ECO:0000256" key="6">
    <source>
        <dbReference type="ARBA" id="ARBA00047806"/>
    </source>
</evidence>
<evidence type="ECO:0000259" key="9">
    <source>
        <dbReference type="PROSITE" id="PS51790"/>
    </source>
</evidence>
<dbReference type="GO" id="GO:0030091">
    <property type="term" value="P:protein repair"/>
    <property type="evidence" value="ECO:0007669"/>
    <property type="project" value="InterPro"/>
</dbReference>
<evidence type="ECO:0000256" key="5">
    <source>
        <dbReference type="ARBA" id="ARBA00024679"/>
    </source>
</evidence>
<evidence type="ECO:0000256" key="8">
    <source>
        <dbReference type="ARBA" id="ARBA00048782"/>
    </source>
</evidence>
<keyword evidence="11" id="KW-1185">Reference proteome</keyword>
<comment type="catalytic activity">
    <reaction evidence="7">
        <text>L-methionyl-[protein] + [thioredoxin]-disulfide + H2O = L-methionyl-(R)-S-oxide-[protein] + [thioredoxin]-dithiol</text>
        <dbReference type="Rhea" id="RHEA:24164"/>
        <dbReference type="Rhea" id="RHEA-COMP:10698"/>
        <dbReference type="Rhea" id="RHEA-COMP:10700"/>
        <dbReference type="Rhea" id="RHEA-COMP:12313"/>
        <dbReference type="Rhea" id="RHEA-COMP:12314"/>
        <dbReference type="ChEBI" id="CHEBI:15377"/>
        <dbReference type="ChEBI" id="CHEBI:16044"/>
        <dbReference type="ChEBI" id="CHEBI:29950"/>
        <dbReference type="ChEBI" id="CHEBI:45764"/>
        <dbReference type="ChEBI" id="CHEBI:50058"/>
        <dbReference type="EC" id="1.8.4.12"/>
    </reaction>
</comment>
<comment type="similarity">
    <text evidence="1">In the C-terminal section; belongs to the MsrB Met sulfoxide reductase family.</text>
</comment>
<dbReference type="PROSITE" id="PS51790">
    <property type="entry name" value="MSRB"/>
    <property type="match status" value="1"/>
</dbReference>
<dbReference type="Pfam" id="PF01625">
    <property type="entry name" value="PMSR"/>
    <property type="match status" value="1"/>
</dbReference>
<dbReference type="PANTHER" id="PTHR10173">
    <property type="entry name" value="METHIONINE SULFOXIDE REDUCTASE"/>
    <property type="match status" value="1"/>
</dbReference>
<comment type="catalytic activity">
    <reaction evidence="8">
        <text>[thioredoxin]-disulfide + L-methionine + H2O = L-methionine (S)-S-oxide + [thioredoxin]-dithiol</text>
        <dbReference type="Rhea" id="RHEA:19993"/>
        <dbReference type="Rhea" id="RHEA-COMP:10698"/>
        <dbReference type="Rhea" id="RHEA-COMP:10700"/>
        <dbReference type="ChEBI" id="CHEBI:15377"/>
        <dbReference type="ChEBI" id="CHEBI:29950"/>
        <dbReference type="ChEBI" id="CHEBI:50058"/>
        <dbReference type="ChEBI" id="CHEBI:57844"/>
        <dbReference type="ChEBI" id="CHEBI:58772"/>
        <dbReference type="EC" id="1.8.4.11"/>
    </reaction>
</comment>
<evidence type="ECO:0000313" key="10">
    <source>
        <dbReference type="EMBL" id="TDT71814.1"/>
    </source>
</evidence>
<dbReference type="InterPro" id="IPR002569">
    <property type="entry name" value="Met_Sox_Rdtase_MsrA_dom"/>
</dbReference>
<name>A0AA46DZP1_9FUSO</name>
<dbReference type="GO" id="GO:0006979">
    <property type="term" value="P:response to oxidative stress"/>
    <property type="evidence" value="ECO:0007669"/>
    <property type="project" value="InterPro"/>
</dbReference>
<reference evidence="10 11" key="1">
    <citation type="submission" date="2019-03" db="EMBL/GenBank/DDBJ databases">
        <title>Genomic Encyclopedia of Type Strains, Phase IV (KMG-IV): sequencing the most valuable type-strain genomes for metagenomic binning, comparative biology and taxonomic classification.</title>
        <authorList>
            <person name="Goeker M."/>
        </authorList>
    </citation>
    <scope>NUCLEOTIDE SEQUENCE [LARGE SCALE GENOMIC DNA]</scope>
    <source>
        <strain evidence="10 11">DSM 100055</strain>
    </source>
</reference>
<evidence type="ECO:0000256" key="1">
    <source>
        <dbReference type="ARBA" id="ARBA00008076"/>
    </source>
</evidence>
<gene>
    <name evidence="10" type="ORF">EV215_0498</name>
</gene>
<proteinExistence type="inferred from homology"/>
<sequence>MAEISKKNLEQLNLYSKKIITPILPAKVFYKAEEYHQNFYKTHSIKYNYYRYRSGRDQFLKKIWKGKKLNSINTKYSNYKKPTDKELRKTLSNLTYKVTQKNGTERAFTGMYWDNKLEGIYVDILSGEPLFSSTNKYKSGTGWPSFTMPIDEHFILKKEDKSLFYKRIEVRSKYADNHLGHVFTDGPPPTGLRYCINSIALNFIPKAEMEEKGYSKYLYLFK</sequence>
<dbReference type="InterPro" id="IPR036509">
    <property type="entry name" value="Met_Sox_Rdtase_MsrA_sf"/>
</dbReference>
<dbReference type="GO" id="GO:0005737">
    <property type="term" value="C:cytoplasm"/>
    <property type="evidence" value="ECO:0007669"/>
    <property type="project" value="TreeGrafter"/>
</dbReference>
<feature type="domain" description="MsrB" evidence="9">
    <location>
        <begin position="84"/>
        <end position="206"/>
    </location>
</feature>
<dbReference type="FunFam" id="2.170.150.20:FF:000003">
    <property type="entry name" value="Peptide methionine sulfoxide reductase MsrB"/>
    <property type="match status" value="1"/>
</dbReference>
<keyword evidence="4" id="KW-0511">Multifunctional enzyme</keyword>
<protein>
    <submittedName>
        <fullName evidence="10">Methionine-R-sulfoxide reductase</fullName>
    </submittedName>
</protein>
<evidence type="ECO:0000256" key="7">
    <source>
        <dbReference type="ARBA" id="ARBA00048488"/>
    </source>
</evidence>
<dbReference type="GO" id="GO:0008113">
    <property type="term" value="F:peptide-methionine (S)-S-oxide reductase activity"/>
    <property type="evidence" value="ECO:0007669"/>
    <property type="project" value="UniProtKB-EC"/>
</dbReference>